<keyword evidence="4" id="KW-1185">Reference proteome</keyword>
<sequence>MTVFGGSSMTSESELLAHERTYHVFNMLVRWAMVALGSSILGLTLWFATPAGFLGGAVCGLLAFVLGYWFVVRHEAHQPLDPWAEGR</sequence>
<accession>A0A941D3R2</accession>
<evidence type="ECO:0008006" key="5">
    <source>
        <dbReference type="Google" id="ProtNLM"/>
    </source>
</evidence>
<reference evidence="2" key="2">
    <citation type="submission" date="2021-04" db="EMBL/GenBank/DDBJ databases">
        <title>Draft genome assembly of strain Phenylobacterium sp. 20VBR1 using MiniION and Illumina platforms.</title>
        <authorList>
            <person name="Thomas F.A."/>
            <person name="Krishnan K.P."/>
            <person name="Sinha R.K."/>
        </authorList>
    </citation>
    <scope>NUCLEOTIDE SEQUENCE</scope>
    <source>
        <strain evidence="2">20VBR1</strain>
    </source>
</reference>
<keyword evidence="1" id="KW-0472">Membrane</keyword>
<dbReference type="AlphaFoldDB" id="A0A941D3R2"/>
<evidence type="ECO:0000313" key="2">
    <source>
        <dbReference type="EMBL" id="MBR7620804.1"/>
    </source>
</evidence>
<dbReference type="EMBL" id="CP068570">
    <property type="protein sequence ID" value="QQZ49579.1"/>
    <property type="molecule type" value="Genomic_DNA"/>
</dbReference>
<keyword evidence="1" id="KW-1133">Transmembrane helix</keyword>
<evidence type="ECO:0000256" key="1">
    <source>
        <dbReference type="SAM" id="Phobius"/>
    </source>
</evidence>
<gene>
    <name evidence="2" type="ORF">JKL49_15525</name>
    <name evidence="3" type="ORF">JKL49_21990</name>
</gene>
<proteinExistence type="predicted"/>
<dbReference type="EMBL" id="JAGSGD010000001">
    <property type="protein sequence ID" value="MBR7620804.1"/>
    <property type="molecule type" value="Genomic_DNA"/>
</dbReference>
<feature type="transmembrane region" description="Helical" evidence="1">
    <location>
        <begin position="28"/>
        <end position="47"/>
    </location>
</feature>
<keyword evidence="1" id="KW-0812">Transmembrane</keyword>
<protein>
    <recommendedName>
        <fullName evidence="5">Aa3-type cytochrome c oxidase subunit IV</fullName>
    </recommendedName>
</protein>
<reference evidence="3" key="1">
    <citation type="submission" date="2021-01" db="EMBL/GenBank/DDBJ databases">
        <title>Genome sequence of Phenylobacterium sp. 20VBR1 isolated from a valley glaceir, Ny-Alesund, Svalbard.</title>
        <authorList>
            <person name="Thomas F.A."/>
            <person name="Krishnan K.P."/>
            <person name="Sinha R.K."/>
        </authorList>
    </citation>
    <scope>NUCLEOTIDE SEQUENCE</scope>
    <source>
        <strain evidence="3">20VBR1</strain>
    </source>
</reference>
<organism evidence="2 4">
    <name type="scientific">Phenylobacterium glaciei</name>
    <dbReference type="NCBI Taxonomy" id="2803784"/>
    <lineage>
        <taxon>Bacteria</taxon>
        <taxon>Pseudomonadati</taxon>
        <taxon>Pseudomonadota</taxon>
        <taxon>Alphaproteobacteria</taxon>
        <taxon>Caulobacterales</taxon>
        <taxon>Caulobacteraceae</taxon>
        <taxon>Phenylobacterium</taxon>
    </lineage>
</organism>
<evidence type="ECO:0000313" key="4">
    <source>
        <dbReference type="Proteomes" id="UP000622580"/>
    </source>
</evidence>
<feature type="transmembrane region" description="Helical" evidence="1">
    <location>
        <begin position="53"/>
        <end position="71"/>
    </location>
</feature>
<dbReference type="Proteomes" id="UP000622580">
    <property type="component" value="Unassembled WGS sequence"/>
</dbReference>
<evidence type="ECO:0000313" key="3">
    <source>
        <dbReference type="EMBL" id="QQZ49579.1"/>
    </source>
</evidence>
<name>A0A941D3R2_9CAUL</name>